<dbReference type="STRING" id="410332.SAMN04488550_2828"/>
<evidence type="ECO:0000313" key="2">
    <source>
        <dbReference type="Proteomes" id="UP000035009"/>
    </source>
</evidence>
<evidence type="ECO:0008006" key="3">
    <source>
        <dbReference type="Google" id="ProtNLM"/>
    </source>
</evidence>
<proteinExistence type="predicted"/>
<gene>
    <name evidence="1" type="ORF">GM1_004_01500</name>
</gene>
<name>M3UH97_GORML</name>
<comment type="caution">
    <text evidence="1">The sequence shown here is derived from an EMBL/GenBank/DDBJ whole genome shotgun (WGS) entry which is preliminary data.</text>
</comment>
<protein>
    <recommendedName>
        <fullName evidence="3">DUF1269 domain-containing family protein</fullName>
    </recommendedName>
</protein>
<dbReference type="eggNOG" id="ENOG5034A1I">
    <property type="taxonomic scope" value="Bacteria"/>
</dbReference>
<dbReference type="Pfam" id="PF19850">
    <property type="entry name" value="DUF6325"/>
    <property type="match status" value="1"/>
</dbReference>
<organism evidence="1 2">
    <name type="scientific">Gordonia malaquae NBRC 108250</name>
    <dbReference type="NCBI Taxonomy" id="1223542"/>
    <lineage>
        <taxon>Bacteria</taxon>
        <taxon>Bacillati</taxon>
        <taxon>Actinomycetota</taxon>
        <taxon>Actinomycetes</taxon>
        <taxon>Mycobacteriales</taxon>
        <taxon>Gordoniaceae</taxon>
        <taxon>Gordonia</taxon>
    </lineage>
</organism>
<keyword evidence="2" id="KW-1185">Reference proteome</keyword>
<dbReference type="EMBL" id="BAOP01000004">
    <property type="protein sequence ID" value="GAC78705.1"/>
    <property type="molecule type" value="Genomic_DNA"/>
</dbReference>
<sequence length="143" mass="14447">MSHMNSPSVGPVDYLVIEFPDGAVSAGGFAALLERVDAGVVFIVDIEFFRRDDAGVTTVPAHDFGVVDGLDFGDFDGAASDLLDADDLASVADALTPGSVGAVIVYEDLTMAPVVAAFNAAGARLVASGPVSTDDLDAALGDA</sequence>
<accession>M3UH97</accession>
<dbReference type="AlphaFoldDB" id="M3UH97"/>
<reference evidence="1 2" key="1">
    <citation type="submission" date="2013-02" db="EMBL/GenBank/DDBJ databases">
        <title>Whole genome shotgun sequence of Gordonia malaquae NBRC 108250.</title>
        <authorList>
            <person name="Yoshida I."/>
            <person name="Hosoyama A."/>
            <person name="Tsuchikane K."/>
            <person name="Ando Y."/>
            <person name="Baba S."/>
            <person name="Ohji S."/>
            <person name="Hamada M."/>
            <person name="Tamura T."/>
            <person name="Yamazoe A."/>
            <person name="Yamazaki S."/>
            <person name="Fujita N."/>
        </authorList>
    </citation>
    <scope>NUCLEOTIDE SEQUENCE [LARGE SCALE GENOMIC DNA]</scope>
    <source>
        <strain evidence="1 2">NBRC 108250</strain>
    </source>
</reference>
<dbReference type="Proteomes" id="UP000035009">
    <property type="component" value="Unassembled WGS sequence"/>
</dbReference>
<evidence type="ECO:0000313" key="1">
    <source>
        <dbReference type="EMBL" id="GAC78705.1"/>
    </source>
</evidence>
<dbReference type="InterPro" id="IPR046288">
    <property type="entry name" value="DUF6325"/>
</dbReference>